<dbReference type="InterPro" id="IPR036097">
    <property type="entry name" value="HisK_dim/P_sf"/>
</dbReference>
<dbReference type="OrthoDB" id="9813024at2"/>
<dbReference type="GO" id="GO:0000155">
    <property type="term" value="F:phosphorelay sensor kinase activity"/>
    <property type="evidence" value="ECO:0007669"/>
    <property type="project" value="InterPro"/>
</dbReference>
<evidence type="ECO:0000256" key="4">
    <source>
        <dbReference type="PROSITE-ProRule" id="PRU00169"/>
    </source>
</evidence>
<dbReference type="PANTHER" id="PTHR43065:SF42">
    <property type="entry name" value="TWO-COMPONENT SENSOR PPRA"/>
    <property type="match status" value="1"/>
</dbReference>
<dbReference type="RefSeq" id="WP_124327864.1">
    <property type="nucleotide sequence ID" value="NZ_BEXT01000001.1"/>
</dbReference>
<dbReference type="Pfam" id="PF08448">
    <property type="entry name" value="PAS_4"/>
    <property type="match status" value="1"/>
</dbReference>
<proteinExistence type="predicted"/>
<comment type="caution">
    <text evidence="10">The sequence shown here is derived from an EMBL/GenBank/DDBJ whole genome shotgun (WGS) entry which is preliminary data.</text>
</comment>
<dbReference type="Gene3D" id="1.10.287.130">
    <property type="match status" value="1"/>
</dbReference>
<dbReference type="InterPro" id="IPR011006">
    <property type="entry name" value="CheY-like_superfamily"/>
</dbReference>
<dbReference type="InterPro" id="IPR001789">
    <property type="entry name" value="Sig_transdc_resp-reg_receiver"/>
</dbReference>
<dbReference type="InterPro" id="IPR000700">
    <property type="entry name" value="PAS-assoc_C"/>
</dbReference>
<dbReference type="SUPFAM" id="SSF55874">
    <property type="entry name" value="ATPase domain of HSP90 chaperone/DNA topoisomerase II/histidine kinase"/>
    <property type="match status" value="1"/>
</dbReference>
<dbReference type="InterPro" id="IPR013656">
    <property type="entry name" value="PAS_4"/>
</dbReference>
<dbReference type="Pfam" id="PF00072">
    <property type="entry name" value="Response_reg"/>
    <property type="match status" value="1"/>
</dbReference>
<feature type="modified residue" description="4-aspartylphosphate" evidence="4">
    <location>
        <position position="678"/>
    </location>
</feature>
<dbReference type="SUPFAM" id="SSF55781">
    <property type="entry name" value="GAF domain-like"/>
    <property type="match status" value="1"/>
</dbReference>
<dbReference type="InterPro" id="IPR004358">
    <property type="entry name" value="Sig_transdc_His_kin-like_C"/>
</dbReference>
<comment type="catalytic activity">
    <reaction evidence="1">
        <text>ATP + protein L-histidine = ADP + protein N-phospho-L-histidine.</text>
        <dbReference type="EC" id="2.7.13.3"/>
    </reaction>
</comment>
<dbReference type="CDD" id="cd00082">
    <property type="entry name" value="HisKA"/>
    <property type="match status" value="1"/>
</dbReference>
<dbReference type="PRINTS" id="PR00344">
    <property type="entry name" value="BCTRLSENSOR"/>
</dbReference>
<dbReference type="CDD" id="cd00130">
    <property type="entry name" value="PAS"/>
    <property type="match status" value="1"/>
</dbReference>
<feature type="domain" description="Response regulatory" evidence="7">
    <location>
        <begin position="624"/>
        <end position="744"/>
    </location>
</feature>
<reference evidence="11" key="1">
    <citation type="submission" date="2017-11" db="EMBL/GenBank/DDBJ databases">
        <authorList>
            <person name="Watanabe M."/>
            <person name="Kojima H."/>
        </authorList>
    </citation>
    <scope>NUCLEOTIDE SEQUENCE [LARGE SCALE GENOMIC DNA]</scope>
    <source>
        <strain evidence="11">Tokyo 01</strain>
    </source>
</reference>
<dbReference type="SMART" id="SM00091">
    <property type="entry name" value="PAS"/>
    <property type="match status" value="1"/>
</dbReference>
<feature type="domain" description="Histidine kinase" evidence="6">
    <location>
        <begin position="383"/>
        <end position="603"/>
    </location>
</feature>
<dbReference type="PROSITE" id="PS50109">
    <property type="entry name" value="HIS_KIN"/>
    <property type="match status" value="1"/>
</dbReference>
<feature type="domain" description="PAC" evidence="9">
    <location>
        <begin position="318"/>
        <end position="370"/>
    </location>
</feature>
<dbReference type="PROSITE" id="PS50112">
    <property type="entry name" value="PAS"/>
    <property type="match status" value="1"/>
</dbReference>
<evidence type="ECO:0000256" key="1">
    <source>
        <dbReference type="ARBA" id="ARBA00000085"/>
    </source>
</evidence>
<evidence type="ECO:0000256" key="5">
    <source>
        <dbReference type="SAM" id="Coils"/>
    </source>
</evidence>
<dbReference type="Gene3D" id="3.40.50.2300">
    <property type="match status" value="1"/>
</dbReference>
<dbReference type="InterPro" id="IPR005467">
    <property type="entry name" value="His_kinase_dom"/>
</dbReference>
<evidence type="ECO:0000259" key="8">
    <source>
        <dbReference type="PROSITE" id="PS50112"/>
    </source>
</evidence>
<dbReference type="PROSITE" id="PS50113">
    <property type="entry name" value="PAC"/>
    <property type="match status" value="1"/>
</dbReference>
<protein>
    <recommendedName>
        <fullName evidence="2">histidine kinase</fullName>
        <ecNumber evidence="2">2.7.13.3</ecNumber>
    </recommendedName>
</protein>
<keyword evidence="5" id="KW-0175">Coiled coil</keyword>
<dbReference type="InterPro" id="IPR036890">
    <property type="entry name" value="HATPase_C_sf"/>
</dbReference>
<dbReference type="EMBL" id="BEXT01000001">
    <property type="protein sequence ID" value="GBC60453.1"/>
    <property type="molecule type" value="Genomic_DNA"/>
</dbReference>
<feature type="coiled-coil region" evidence="5">
    <location>
        <begin position="228"/>
        <end position="255"/>
    </location>
</feature>
<dbReference type="NCBIfam" id="TIGR00229">
    <property type="entry name" value="sensory_box"/>
    <property type="match status" value="1"/>
</dbReference>
<dbReference type="InterPro" id="IPR003661">
    <property type="entry name" value="HisK_dim/P_dom"/>
</dbReference>
<dbReference type="SMART" id="SM00388">
    <property type="entry name" value="HisKA"/>
    <property type="match status" value="1"/>
</dbReference>
<dbReference type="SUPFAM" id="SSF55785">
    <property type="entry name" value="PYP-like sensor domain (PAS domain)"/>
    <property type="match status" value="1"/>
</dbReference>
<organism evidence="10 11">
    <name type="scientific">Desulfonema ishimotonii</name>
    <dbReference type="NCBI Taxonomy" id="45657"/>
    <lineage>
        <taxon>Bacteria</taxon>
        <taxon>Pseudomonadati</taxon>
        <taxon>Thermodesulfobacteriota</taxon>
        <taxon>Desulfobacteria</taxon>
        <taxon>Desulfobacterales</taxon>
        <taxon>Desulfococcaceae</taxon>
        <taxon>Desulfonema</taxon>
    </lineage>
</organism>
<dbReference type="EC" id="2.7.13.3" evidence="2"/>
<dbReference type="InterPro" id="IPR035965">
    <property type="entry name" value="PAS-like_dom_sf"/>
</dbReference>
<evidence type="ECO:0000259" key="9">
    <source>
        <dbReference type="PROSITE" id="PS50113"/>
    </source>
</evidence>
<dbReference type="InterPro" id="IPR000014">
    <property type="entry name" value="PAS"/>
</dbReference>
<dbReference type="InterPro" id="IPR029016">
    <property type="entry name" value="GAF-like_dom_sf"/>
</dbReference>
<dbReference type="Pfam" id="PF02518">
    <property type="entry name" value="HATPase_c"/>
    <property type="match status" value="1"/>
</dbReference>
<gene>
    <name evidence="10" type="ORF">DENIS_1406</name>
</gene>
<sequence length="757" mass="84385">MMDHQTNQRLRDKIREMEAESAFLIKEIDYITSDLIKMDSLYIEEQMKLRRQENSFRFFQLLHQEISSSKSEKDIYEITVISLIRNLGFDSAIIYKKQDDIYHPVAFDGYASDDMAGKLSDPFFATSVEQDGTLLVNGEVREPCPENFINDFQVKYFIATAFTLSLRSAVPHILFVGNRTEETVRRPRLTKSDAENLQTLCKQVAVSIENITLCQDLEIKVRERTHELRQEISERKRAQAALSQANSQLNTLLEAIPDIIYFKNACGRNLVINKAFEKFVGMERETIIGKTDAEIIPPKMAAHCQASDNKVISSRKPVRLEETFKRESGEQIYFETIKIPIFDETASLIGLVGVSRDITERKKMAEELLKARQLESIGILAGGIAHDFNNMLTVIMGNISMAEIEIPPDNRARLFLKRAEKASAQSRQLTKKLITFSRGGEPVKKSCNIRGLLKRAANLALTGSATRCQFSIPDDLPPVQIEESQISQAIRNVLINAREAMTDGGSVSIIGRTIHIAGENPNNLKEGHYIVISITDQGQGIPRSQLGKIFDPYFSTKEMGSRKGMGLGLSIAHSVISKHNGMITAESGTGVGTIFRIYLPAEPRQAQPQKCGADAISRAVSRRKILLMDDEEMVRDIAGQMLTYLGYEAEFAGEGGEAIEKYRAARASGTPFDAIIMDLNIADGMDGETAIRSLLAVDPDVVGIVSSGYSTAPVMNHYRDYGFKGKIAKPYRLRELKAVLVSVLEESESEKAQCGAE</sequence>
<dbReference type="SMART" id="SM00448">
    <property type="entry name" value="REC"/>
    <property type="match status" value="1"/>
</dbReference>
<dbReference type="SUPFAM" id="SSF52172">
    <property type="entry name" value="CheY-like"/>
    <property type="match status" value="1"/>
</dbReference>
<name>A0A401FU17_9BACT</name>
<evidence type="ECO:0000259" key="7">
    <source>
        <dbReference type="PROSITE" id="PS50110"/>
    </source>
</evidence>
<dbReference type="Proteomes" id="UP000288096">
    <property type="component" value="Unassembled WGS sequence"/>
</dbReference>
<accession>A0A401FU17</accession>
<feature type="domain" description="PAS" evidence="8">
    <location>
        <begin position="245"/>
        <end position="315"/>
    </location>
</feature>
<dbReference type="SMART" id="SM00387">
    <property type="entry name" value="HATPase_c"/>
    <property type="match status" value="1"/>
</dbReference>
<dbReference type="SUPFAM" id="SSF47384">
    <property type="entry name" value="Homodimeric domain of signal transducing histidine kinase"/>
    <property type="match status" value="1"/>
</dbReference>
<dbReference type="Gene3D" id="3.30.450.20">
    <property type="entry name" value="PAS domain"/>
    <property type="match status" value="1"/>
</dbReference>
<dbReference type="PROSITE" id="PS50110">
    <property type="entry name" value="RESPONSE_REGULATORY"/>
    <property type="match status" value="1"/>
</dbReference>
<evidence type="ECO:0000256" key="2">
    <source>
        <dbReference type="ARBA" id="ARBA00012438"/>
    </source>
</evidence>
<evidence type="ECO:0000313" key="10">
    <source>
        <dbReference type="EMBL" id="GBC60453.1"/>
    </source>
</evidence>
<dbReference type="InterPro" id="IPR003594">
    <property type="entry name" value="HATPase_dom"/>
</dbReference>
<evidence type="ECO:0000256" key="3">
    <source>
        <dbReference type="ARBA" id="ARBA00022553"/>
    </source>
</evidence>
<evidence type="ECO:0000313" key="11">
    <source>
        <dbReference type="Proteomes" id="UP000288096"/>
    </source>
</evidence>
<dbReference type="AlphaFoldDB" id="A0A401FU17"/>
<dbReference type="CDD" id="cd17546">
    <property type="entry name" value="REC_hyHK_CKI1_RcsC-like"/>
    <property type="match status" value="1"/>
</dbReference>
<keyword evidence="11" id="KW-1185">Reference proteome</keyword>
<reference evidence="11" key="2">
    <citation type="submission" date="2019-01" db="EMBL/GenBank/DDBJ databases">
        <title>Genome sequence of Desulfonema ishimotonii strain Tokyo 01.</title>
        <authorList>
            <person name="Fukui M."/>
        </authorList>
    </citation>
    <scope>NUCLEOTIDE SEQUENCE [LARGE SCALE GENOMIC DNA]</scope>
    <source>
        <strain evidence="11">Tokyo 01</strain>
    </source>
</reference>
<dbReference type="PANTHER" id="PTHR43065">
    <property type="entry name" value="SENSOR HISTIDINE KINASE"/>
    <property type="match status" value="1"/>
</dbReference>
<dbReference type="Gene3D" id="3.30.450.40">
    <property type="match status" value="1"/>
</dbReference>
<evidence type="ECO:0000259" key="6">
    <source>
        <dbReference type="PROSITE" id="PS50109"/>
    </source>
</evidence>
<dbReference type="Gene3D" id="3.30.565.10">
    <property type="entry name" value="Histidine kinase-like ATPase, C-terminal domain"/>
    <property type="match status" value="1"/>
</dbReference>
<keyword evidence="3 4" id="KW-0597">Phosphoprotein</keyword>